<reference evidence="1" key="1">
    <citation type="journal article" date="2014" name="Int. J. Syst. Evol. Microbiol.">
        <title>Complete genome sequence of Corynebacterium casei LMG S-19264T (=DSM 44701T), isolated from a smear-ripened cheese.</title>
        <authorList>
            <consortium name="US DOE Joint Genome Institute (JGI-PGF)"/>
            <person name="Walter F."/>
            <person name="Albersmeier A."/>
            <person name="Kalinowski J."/>
            <person name="Ruckert C."/>
        </authorList>
    </citation>
    <scope>NUCLEOTIDE SEQUENCE</scope>
    <source>
        <strain evidence="1">CGMCC 1.16134</strain>
    </source>
</reference>
<proteinExistence type="predicted"/>
<dbReference type="EMBL" id="BMKR01000012">
    <property type="protein sequence ID" value="GGF85353.1"/>
    <property type="molecule type" value="Genomic_DNA"/>
</dbReference>
<reference evidence="1" key="2">
    <citation type="submission" date="2020-09" db="EMBL/GenBank/DDBJ databases">
        <authorList>
            <person name="Sun Q."/>
            <person name="Zhou Y."/>
        </authorList>
    </citation>
    <scope>NUCLEOTIDE SEQUENCE</scope>
    <source>
        <strain evidence="1">CGMCC 1.16134</strain>
    </source>
</reference>
<dbReference type="AlphaFoldDB" id="A0A917CFS4"/>
<evidence type="ECO:0000313" key="2">
    <source>
        <dbReference type="Proteomes" id="UP000637643"/>
    </source>
</evidence>
<organism evidence="1 2">
    <name type="scientific">Paenibacillus albidus</name>
    <dbReference type="NCBI Taxonomy" id="2041023"/>
    <lineage>
        <taxon>Bacteria</taxon>
        <taxon>Bacillati</taxon>
        <taxon>Bacillota</taxon>
        <taxon>Bacilli</taxon>
        <taxon>Bacillales</taxon>
        <taxon>Paenibacillaceae</taxon>
        <taxon>Paenibacillus</taxon>
    </lineage>
</organism>
<sequence>MALAGMAGSDGVSFEGGAALLQGGKAFPGSTIYYGGHVKDHKKVSLFTLLPDERPSPAAAGTEALKQQETIAPAYYSQLEKREGKWQLLNNKTSAGENNPLPALNPLRQLEELERMDKKVSEETGAASGTRVLRIELTAAQAHEQLAAELEQEMQALRPGRGFSDAGAAAGRKQQATEAMVALWEKRNSEMKLRLEQAEIKTVYHLTVDTRHSLPKRLAWTRVVSYPGAANRSADETYVMEVSFYGYR</sequence>
<comment type="caution">
    <text evidence="1">The sequence shown here is derived from an EMBL/GenBank/DDBJ whole genome shotgun (WGS) entry which is preliminary data.</text>
</comment>
<dbReference type="Proteomes" id="UP000637643">
    <property type="component" value="Unassembled WGS sequence"/>
</dbReference>
<protein>
    <submittedName>
        <fullName evidence="1">Uncharacterized protein</fullName>
    </submittedName>
</protein>
<gene>
    <name evidence="1" type="ORF">GCM10010912_33330</name>
</gene>
<keyword evidence="2" id="KW-1185">Reference proteome</keyword>
<name>A0A917CFS4_9BACL</name>
<accession>A0A917CFS4</accession>
<evidence type="ECO:0000313" key="1">
    <source>
        <dbReference type="EMBL" id="GGF85353.1"/>
    </source>
</evidence>